<evidence type="ECO:0000313" key="12">
    <source>
        <dbReference type="EMBL" id="EER27890.1"/>
    </source>
</evidence>
<dbReference type="Proteomes" id="UP000009084">
    <property type="component" value="Unassembled WGS sequence"/>
</dbReference>
<organism evidence="12 13">
    <name type="scientific">Coccidioides posadasii (strain C735)</name>
    <name type="common">Valley fever fungus</name>
    <dbReference type="NCBI Taxonomy" id="222929"/>
    <lineage>
        <taxon>Eukaryota</taxon>
        <taxon>Fungi</taxon>
        <taxon>Dikarya</taxon>
        <taxon>Ascomycota</taxon>
        <taxon>Pezizomycotina</taxon>
        <taxon>Eurotiomycetes</taxon>
        <taxon>Eurotiomycetidae</taxon>
        <taxon>Onygenales</taxon>
        <taxon>Onygenaceae</taxon>
        <taxon>Coccidioides</taxon>
    </lineage>
</organism>
<keyword evidence="10" id="KW-0496">Mitochondrion</keyword>
<name>C5P5A0_COCP7</name>
<dbReference type="Gene3D" id="3.40.50.10260">
    <property type="entry name" value="YjeF N-terminal domain"/>
    <property type="match status" value="1"/>
</dbReference>
<dbReference type="GO" id="GO:0005739">
    <property type="term" value="C:mitochondrion"/>
    <property type="evidence" value="ECO:0007669"/>
    <property type="project" value="UniProtKB-SubCell"/>
</dbReference>
<keyword evidence="9 10" id="KW-0413">Isomerase</keyword>
<proteinExistence type="inferred from homology"/>
<dbReference type="PANTHER" id="PTHR13232">
    <property type="entry name" value="NAD(P)H-HYDRATE EPIMERASE"/>
    <property type="match status" value="1"/>
</dbReference>
<feature type="binding site" evidence="10">
    <location>
        <position position="202"/>
    </location>
    <ligand>
        <name>K(+)</name>
        <dbReference type="ChEBI" id="CHEBI:29103"/>
    </ligand>
</feature>
<dbReference type="FunFam" id="3.40.50.10260:FF:000005">
    <property type="entry name" value="NAD(P)H-hydrate epimerase"/>
    <property type="match status" value="1"/>
</dbReference>
<feature type="domain" description="YjeF N-terminal" evidence="11">
    <location>
        <begin position="54"/>
        <end position="260"/>
    </location>
</feature>
<comment type="catalytic activity">
    <reaction evidence="2 10">
        <text>(6R)-NADPHX = (6S)-NADPHX</text>
        <dbReference type="Rhea" id="RHEA:32227"/>
        <dbReference type="ChEBI" id="CHEBI:64076"/>
        <dbReference type="ChEBI" id="CHEBI:64077"/>
        <dbReference type="EC" id="5.1.99.6"/>
    </reaction>
</comment>
<comment type="function">
    <text evidence="10">Catalyzes the epimerization of the S- and R-forms of NAD(P)HX, a damaged form of NAD(P)H that is a result of enzymatic or heat-dependent hydration. This is a prerequisite for the S-specific NAD(P)H-hydrate dehydratase to allow the repair of both epimers of NAD(P)HX.</text>
</comment>
<comment type="caution">
    <text evidence="12">The sequence shown here is derived from an EMBL/GenBank/DDBJ whole genome shotgun (WGS) entry which is preliminary data.</text>
</comment>
<evidence type="ECO:0000256" key="4">
    <source>
        <dbReference type="ARBA" id="ARBA00022723"/>
    </source>
</evidence>
<evidence type="ECO:0000256" key="8">
    <source>
        <dbReference type="ARBA" id="ARBA00023027"/>
    </source>
</evidence>
<feature type="binding site" evidence="10">
    <location>
        <position position="199"/>
    </location>
    <ligand>
        <name>(6S)-NADPHX</name>
        <dbReference type="ChEBI" id="CHEBI:64076"/>
    </ligand>
</feature>
<dbReference type="GO" id="GO:0052856">
    <property type="term" value="F:NAD(P)HX epimerase activity"/>
    <property type="evidence" value="ECO:0007669"/>
    <property type="project" value="UniProtKB-UniRule"/>
</dbReference>
<dbReference type="InterPro" id="IPR032976">
    <property type="entry name" value="YJEFN_prot_NAXE-like"/>
</dbReference>
<keyword evidence="6" id="KW-0521">NADP</keyword>
<comment type="cofactor">
    <cofactor evidence="10">
        <name>K(+)</name>
        <dbReference type="ChEBI" id="CHEBI:29103"/>
    </cofactor>
    <text evidence="10">Binds 1 potassium ion per subunit.</text>
</comment>
<evidence type="ECO:0000256" key="7">
    <source>
        <dbReference type="ARBA" id="ARBA00022958"/>
    </source>
</evidence>
<reference evidence="12 13" key="1">
    <citation type="journal article" date="2009" name="Genome Res.">
        <title>Comparative genomic analyses of the human fungal pathogens Coccidioides and their relatives.</title>
        <authorList>
            <person name="Sharpton T.J."/>
            <person name="Stajich J.E."/>
            <person name="Rounsley S.D."/>
            <person name="Gardner M.J."/>
            <person name="Wortman J.R."/>
            <person name="Jordar V.S."/>
            <person name="Maiti R."/>
            <person name="Kodira C.D."/>
            <person name="Neafsey D.E."/>
            <person name="Zeng Q."/>
            <person name="Hung C.-Y."/>
            <person name="McMahan C."/>
            <person name="Muszewska A."/>
            <person name="Grynberg M."/>
            <person name="Mandel M.A."/>
            <person name="Kellner E.M."/>
            <person name="Barker B.M."/>
            <person name="Galgiani J.N."/>
            <person name="Orbach M.J."/>
            <person name="Kirkland T.N."/>
            <person name="Cole G.T."/>
            <person name="Henn M.R."/>
            <person name="Birren B.W."/>
            <person name="Taylor J.W."/>
        </authorList>
    </citation>
    <scope>NUCLEOTIDE SEQUENCE [LARGE SCALE GENOMIC DNA]</scope>
    <source>
        <strain evidence="13">C735</strain>
    </source>
</reference>
<dbReference type="PANTHER" id="PTHR13232:SF10">
    <property type="entry name" value="NAD(P)H-HYDRATE EPIMERASE"/>
    <property type="match status" value="1"/>
</dbReference>
<feature type="binding site" evidence="10">
    <location>
        <begin position="104"/>
        <end position="108"/>
    </location>
    <ligand>
        <name>(6S)-NADPHX</name>
        <dbReference type="ChEBI" id="CHEBI:64076"/>
    </ligand>
</feature>
<dbReference type="EC" id="5.1.99.6" evidence="3 10"/>
<evidence type="ECO:0000259" key="11">
    <source>
        <dbReference type="PROSITE" id="PS51385"/>
    </source>
</evidence>
<sequence length="280" mass="30675">MFVKADRIIHPVLTIKTHCRTRSRVQSSGWPMTSARRYRFMSTMALKTITAQNAAALDKDLMDSGAFSIDQLMELAGLSVSQAVYKVHPPCKGKNVLIVCGPGNNGGDGLVCARHLAHYGYNPTIYYPKHAKNELYERLKIQLHNLSVPFTDDFADALSTTTLIVDAIFGFSFGGPLREPYPAIISQIESAKVPVVSVDAPSSWDIETGPPKDGPGALFMPEVLVSLTAPKPCVKFFRGRHFIGGRFLTKGTAEKYGLDVPDYPGIDQVMEIDVEGSEKL</sequence>
<evidence type="ECO:0000256" key="1">
    <source>
        <dbReference type="ARBA" id="ARBA00000013"/>
    </source>
</evidence>
<dbReference type="GO" id="GO:0046872">
    <property type="term" value="F:metal ion binding"/>
    <property type="evidence" value="ECO:0007669"/>
    <property type="project" value="UniProtKB-KW"/>
</dbReference>
<dbReference type="EMBL" id="ACFW01000025">
    <property type="protein sequence ID" value="EER27890.1"/>
    <property type="molecule type" value="Genomic_DNA"/>
</dbReference>
<evidence type="ECO:0000256" key="3">
    <source>
        <dbReference type="ARBA" id="ARBA00012228"/>
    </source>
</evidence>
<comment type="catalytic activity">
    <reaction evidence="1 10">
        <text>(6R)-NADHX = (6S)-NADHX</text>
        <dbReference type="Rhea" id="RHEA:32215"/>
        <dbReference type="ChEBI" id="CHEBI:64074"/>
        <dbReference type="ChEBI" id="CHEBI:64075"/>
        <dbReference type="EC" id="5.1.99.6"/>
    </reaction>
</comment>
<dbReference type="GO" id="GO:0000166">
    <property type="term" value="F:nucleotide binding"/>
    <property type="evidence" value="ECO:0007669"/>
    <property type="project" value="UniProtKB-KW"/>
</dbReference>
<comment type="subcellular location">
    <subcellularLocation>
        <location evidence="10">Cytoplasm</location>
    </subcellularLocation>
    <subcellularLocation>
        <location evidence="10">Mitochondrion</location>
    </subcellularLocation>
</comment>
<feature type="binding site" evidence="10">
    <location>
        <begin position="170"/>
        <end position="176"/>
    </location>
    <ligand>
        <name>(6S)-NADPHX</name>
        <dbReference type="ChEBI" id="CHEBI:64076"/>
    </ligand>
</feature>
<dbReference type="InterPro" id="IPR036652">
    <property type="entry name" value="YjeF_N_dom_sf"/>
</dbReference>
<keyword evidence="10" id="KW-0963">Cytoplasm</keyword>
<feature type="binding site" evidence="10">
    <location>
        <position position="105"/>
    </location>
    <ligand>
        <name>K(+)</name>
        <dbReference type="ChEBI" id="CHEBI:29103"/>
    </ligand>
</feature>
<dbReference type="PROSITE" id="PS51385">
    <property type="entry name" value="YJEF_N"/>
    <property type="match status" value="1"/>
</dbReference>
<dbReference type="AlphaFoldDB" id="C5P5A0"/>
<keyword evidence="4 10" id="KW-0479">Metal-binding</keyword>
<comment type="similarity">
    <text evidence="10">Belongs to the NnrE/AIBP family.</text>
</comment>
<keyword evidence="5 10" id="KW-0547">Nucleotide-binding</keyword>
<evidence type="ECO:0000313" key="13">
    <source>
        <dbReference type="Proteomes" id="UP000009084"/>
    </source>
</evidence>
<dbReference type="InterPro" id="IPR004443">
    <property type="entry name" value="YjeF_N_dom"/>
</dbReference>
<dbReference type="HOGENOM" id="CLU_024853_3_0_1"/>
<dbReference type="SUPFAM" id="SSF64153">
    <property type="entry name" value="YjeF N-terminal domain-like"/>
    <property type="match status" value="1"/>
</dbReference>
<accession>C5P5A0</accession>
<feature type="binding site" evidence="10">
    <location>
        <position position="166"/>
    </location>
    <ligand>
        <name>K(+)</name>
        <dbReference type="ChEBI" id="CHEBI:29103"/>
    </ligand>
</feature>
<dbReference type="HAMAP" id="MF_01966">
    <property type="entry name" value="NADHX_epimerase"/>
    <property type="match status" value="1"/>
</dbReference>
<evidence type="ECO:0000256" key="2">
    <source>
        <dbReference type="ARBA" id="ARBA00000909"/>
    </source>
</evidence>
<keyword evidence="7 10" id="KW-0630">Potassium</keyword>
<keyword evidence="8 10" id="KW-0520">NAD</keyword>
<gene>
    <name evidence="12" type="ORF">CPC735_032260</name>
</gene>
<feature type="binding site" evidence="10">
    <location>
        <position position="181"/>
    </location>
    <ligand>
        <name>(6S)-NADPHX</name>
        <dbReference type="ChEBI" id="CHEBI:64076"/>
    </ligand>
</feature>
<dbReference type="OrthoDB" id="10064708at2759"/>
<evidence type="ECO:0000256" key="6">
    <source>
        <dbReference type="ARBA" id="ARBA00022857"/>
    </source>
</evidence>
<dbReference type="Pfam" id="PF03853">
    <property type="entry name" value="YjeF_N"/>
    <property type="match status" value="1"/>
</dbReference>
<dbReference type="NCBIfam" id="TIGR00197">
    <property type="entry name" value="yjeF_nterm"/>
    <property type="match status" value="1"/>
</dbReference>
<evidence type="ECO:0000256" key="5">
    <source>
        <dbReference type="ARBA" id="ARBA00022741"/>
    </source>
</evidence>
<dbReference type="VEuPathDB" id="FungiDB:CPC735_032260"/>
<evidence type="ECO:0000256" key="10">
    <source>
        <dbReference type="HAMAP-Rule" id="MF_03159"/>
    </source>
</evidence>
<protein>
    <recommendedName>
        <fullName evidence="3 10">NAD(P)H-hydrate epimerase</fullName>
        <ecNumber evidence="3 10">5.1.99.6</ecNumber>
    </recommendedName>
    <alternativeName>
        <fullName evidence="10">NAD(P)HX epimerase</fullName>
    </alternativeName>
</protein>
<evidence type="ECO:0000256" key="9">
    <source>
        <dbReference type="ARBA" id="ARBA00023235"/>
    </source>
</evidence>